<gene>
    <name evidence="6" type="ORF">A9D12_08165</name>
</gene>
<dbReference type="Gene3D" id="3.40.50.180">
    <property type="entry name" value="Methylesterase CheB, C-terminal domain"/>
    <property type="match status" value="1"/>
</dbReference>
<dbReference type="KEGG" id="pns:A9D12_08165"/>
<dbReference type="AlphaFoldDB" id="A0A192D361"/>
<evidence type="ECO:0000256" key="2">
    <source>
        <dbReference type="ARBA" id="ARBA00039140"/>
    </source>
</evidence>
<dbReference type="PROSITE" id="PS50122">
    <property type="entry name" value="CHEB"/>
    <property type="match status" value="1"/>
</dbReference>
<dbReference type="OrthoDB" id="9791760at2"/>
<keyword evidence="7" id="KW-1185">Reference proteome</keyword>
<accession>A0A192D361</accession>
<dbReference type="GO" id="GO:0008984">
    <property type="term" value="F:protein-glutamate methylesterase activity"/>
    <property type="evidence" value="ECO:0007669"/>
    <property type="project" value="UniProtKB-EC"/>
</dbReference>
<evidence type="ECO:0000259" key="5">
    <source>
        <dbReference type="PROSITE" id="PS50122"/>
    </source>
</evidence>
<dbReference type="STRING" id="1112.A9D12_08165"/>
<sequence length="188" mass="19500">MSVQAIVIGASAGGVHALLQVLPALPADFPAPILVVIHVPPRRENAIVSLLSEKCRLIVKEAEDKEPIVPGTIYLGPPDYHLLVEDDGRIALSSDDAVNHSRPAIDVLFETAADAYGPQLAGIVLTGANHDGAMGLRAISDAGGTAIVQTPATAEVSYMPQAALAASPAARSITLNDMPAALMEMVEQ</sequence>
<dbReference type="GO" id="GO:0005737">
    <property type="term" value="C:cytoplasm"/>
    <property type="evidence" value="ECO:0007669"/>
    <property type="project" value="InterPro"/>
</dbReference>
<dbReference type="PANTHER" id="PTHR42872:SF6">
    <property type="entry name" value="PROTEIN-GLUTAMATE METHYLESTERASE_PROTEIN-GLUTAMINE GLUTAMINASE"/>
    <property type="match status" value="1"/>
</dbReference>
<dbReference type="SUPFAM" id="SSF52738">
    <property type="entry name" value="Methylesterase CheB, C-terminal domain"/>
    <property type="match status" value="1"/>
</dbReference>
<dbReference type="EC" id="3.1.1.61" evidence="2"/>
<dbReference type="GO" id="GO:0006935">
    <property type="term" value="P:chemotaxis"/>
    <property type="evidence" value="ECO:0007669"/>
    <property type="project" value="UniProtKB-UniRule"/>
</dbReference>
<dbReference type="InterPro" id="IPR000673">
    <property type="entry name" value="Sig_transdc_resp-reg_Me-estase"/>
</dbReference>
<protein>
    <recommendedName>
        <fullName evidence="2">protein-glutamate methylesterase</fullName>
        <ecNumber evidence="2">3.1.1.61</ecNumber>
    </recommendedName>
</protein>
<evidence type="ECO:0000256" key="3">
    <source>
        <dbReference type="ARBA" id="ARBA00048267"/>
    </source>
</evidence>
<name>A0A192D361_9SPHN</name>
<feature type="active site" evidence="4">
    <location>
        <position position="38"/>
    </location>
</feature>
<dbReference type="PANTHER" id="PTHR42872">
    <property type="entry name" value="PROTEIN-GLUTAMATE METHYLESTERASE/PROTEIN-GLUTAMINE GLUTAMINASE"/>
    <property type="match status" value="1"/>
</dbReference>
<comment type="catalytic activity">
    <reaction evidence="3">
        <text>[protein]-L-glutamate 5-O-methyl ester + H2O = L-glutamyl-[protein] + methanol + H(+)</text>
        <dbReference type="Rhea" id="RHEA:23236"/>
        <dbReference type="Rhea" id="RHEA-COMP:10208"/>
        <dbReference type="Rhea" id="RHEA-COMP:10311"/>
        <dbReference type="ChEBI" id="CHEBI:15377"/>
        <dbReference type="ChEBI" id="CHEBI:15378"/>
        <dbReference type="ChEBI" id="CHEBI:17790"/>
        <dbReference type="ChEBI" id="CHEBI:29973"/>
        <dbReference type="ChEBI" id="CHEBI:82795"/>
        <dbReference type="EC" id="3.1.1.61"/>
    </reaction>
</comment>
<dbReference type="Proteomes" id="UP000078263">
    <property type="component" value="Chromosome"/>
</dbReference>
<evidence type="ECO:0000256" key="1">
    <source>
        <dbReference type="ARBA" id="ARBA00022801"/>
    </source>
</evidence>
<evidence type="ECO:0000256" key="4">
    <source>
        <dbReference type="PROSITE-ProRule" id="PRU00050"/>
    </source>
</evidence>
<feature type="active site" evidence="4">
    <location>
        <position position="11"/>
    </location>
</feature>
<dbReference type="EMBL" id="CP016033">
    <property type="protein sequence ID" value="ANK12923.1"/>
    <property type="molecule type" value="Genomic_DNA"/>
</dbReference>
<feature type="domain" description="CheB-type methylesterase" evidence="5">
    <location>
        <begin position="1"/>
        <end position="188"/>
    </location>
</feature>
<dbReference type="Pfam" id="PF01339">
    <property type="entry name" value="CheB_methylest"/>
    <property type="match status" value="1"/>
</dbReference>
<proteinExistence type="predicted"/>
<dbReference type="GO" id="GO:0000156">
    <property type="term" value="F:phosphorelay response regulator activity"/>
    <property type="evidence" value="ECO:0007669"/>
    <property type="project" value="InterPro"/>
</dbReference>
<keyword evidence="1 4" id="KW-0378">Hydrolase</keyword>
<reference evidence="6 7" key="1">
    <citation type="submission" date="2016-05" db="EMBL/GenBank/DDBJ databases">
        <title>Compelete Genome Sequence of Bacteriochlorophyll-Synthesizing Bacterium Porphyrobacter neustonensis DSM 9434.</title>
        <authorList>
            <person name="Shi X.-L."/>
            <person name="Wu Y.-H."/>
            <person name="Cheng H."/>
            <person name="Xu L."/>
            <person name="Zhang X.-Q."/>
            <person name="Wang C.-S."/>
            <person name="Xu X.-W."/>
        </authorList>
    </citation>
    <scope>NUCLEOTIDE SEQUENCE [LARGE SCALE GENOMIC DNA]</scope>
    <source>
        <strain evidence="6 7">DSM 9434</strain>
    </source>
</reference>
<keyword evidence="4" id="KW-0145">Chemotaxis</keyword>
<evidence type="ECO:0000313" key="6">
    <source>
        <dbReference type="EMBL" id="ANK12923.1"/>
    </source>
</evidence>
<dbReference type="InterPro" id="IPR035909">
    <property type="entry name" value="CheB_C"/>
</dbReference>
<evidence type="ECO:0000313" key="7">
    <source>
        <dbReference type="Proteomes" id="UP000078263"/>
    </source>
</evidence>
<dbReference type="RefSeq" id="WP_068350833.1">
    <property type="nucleotide sequence ID" value="NZ_CP016033.1"/>
</dbReference>
<dbReference type="CDD" id="cd16433">
    <property type="entry name" value="CheB"/>
    <property type="match status" value="1"/>
</dbReference>
<feature type="active site" evidence="4">
    <location>
        <position position="131"/>
    </location>
</feature>
<organism evidence="6 7">
    <name type="scientific">Erythrobacter neustonensis</name>
    <dbReference type="NCBI Taxonomy" id="1112"/>
    <lineage>
        <taxon>Bacteria</taxon>
        <taxon>Pseudomonadati</taxon>
        <taxon>Pseudomonadota</taxon>
        <taxon>Alphaproteobacteria</taxon>
        <taxon>Sphingomonadales</taxon>
        <taxon>Erythrobacteraceae</taxon>
        <taxon>Erythrobacter/Porphyrobacter group</taxon>
        <taxon>Erythrobacter</taxon>
    </lineage>
</organism>